<dbReference type="SUPFAM" id="SSF52540">
    <property type="entry name" value="P-loop containing nucleoside triphosphate hydrolases"/>
    <property type="match status" value="1"/>
</dbReference>
<keyword evidence="1" id="KW-0547">Nucleotide-binding</keyword>
<dbReference type="GO" id="GO:0004519">
    <property type="term" value="F:endonuclease activity"/>
    <property type="evidence" value="ECO:0007669"/>
    <property type="project" value="UniProtKB-KW"/>
</dbReference>
<dbReference type="InterPro" id="IPR007696">
    <property type="entry name" value="DNA_mismatch_repair_MutS_core"/>
</dbReference>
<reference evidence="6 7" key="1">
    <citation type="submission" date="2017-05" db="EMBL/GenBank/DDBJ databases">
        <title>Vagococcus spp. assemblies.</title>
        <authorList>
            <person name="Gulvik C.A."/>
        </authorList>
    </citation>
    <scope>NUCLEOTIDE SEQUENCE [LARGE SCALE GENOMIC DNA]</scope>
    <source>
        <strain evidence="6 7">NCFB 2497</strain>
    </source>
</reference>
<keyword evidence="2" id="KW-0378">Hydrolase</keyword>
<dbReference type="Proteomes" id="UP000288197">
    <property type="component" value="Unassembled WGS sequence"/>
</dbReference>
<dbReference type="GO" id="GO:0030983">
    <property type="term" value="F:mismatched DNA binding"/>
    <property type="evidence" value="ECO:0007669"/>
    <property type="project" value="InterPro"/>
</dbReference>
<dbReference type="InterPro" id="IPR027417">
    <property type="entry name" value="P-loop_NTPase"/>
</dbReference>
<dbReference type="RefSeq" id="WP_114288531.1">
    <property type="nucleotide sequence ID" value="NZ_JBMEAJ010000012.1"/>
</dbReference>
<evidence type="ECO:0000313" key="7">
    <source>
        <dbReference type="Proteomes" id="UP000288197"/>
    </source>
</evidence>
<dbReference type="SMART" id="SM00533">
    <property type="entry name" value="MUTSd"/>
    <property type="match status" value="1"/>
</dbReference>
<dbReference type="GeneID" id="63145201"/>
<dbReference type="SUPFAM" id="SSF48334">
    <property type="entry name" value="DNA repair protein MutS, domain III"/>
    <property type="match status" value="1"/>
</dbReference>
<keyword evidence="7" id="KW-1185">Reference proteome</keyword>
<dbReference type="OrthoDB" id="9808166at2"/>
<dbReference type="AlphaFoldDB" id="A0A369B3G8"/>
<dbReference type="GO" id="GO:0045910">
    <property type="term" value="P:negative regulation of DNA recombination"/>
    <property type="evidence" value="ECO:0007669"/>
    <property type="project" value="InterPro"/>
</dbReference>
<dbReference type="Gene3D" id="3.40.50.300">
    <property type="entry name" value="P-loop containing nucleotide triphosphate hydrolases"/>
    <property type="match status" value="1"/>
</dbReference>
<organism evidence="6 7">
    <name type="scientific">Vagococcus fluvialis</name>
    <dbReference type="NCBI Taxonomy" id="2738"/>
    <lineage>
        <taxon>Bacteria</taxon>
        <taxon>Bacillati</taxon>
        <taxon>Bacillota</taxon>
        <taxon>Bacilli</taxon>
        <taxon>Lactobacillales</taxon>
        <taxon>Enterococcaceae</taxon>
        <taxon>Vagococcus</taxon>
    </lineage>
</organism>
<dbReference type="InterPro" id="IPR005747">
    <property type="entry name" value="MutS2"/>
</dbReference>
<name>A0A369B3G8_9ENTE</name>
<keyword evidence="4" id="KW-0238">DNA-binding</keyword>
<dbReference type="NCBIfam" id="TIGR01069">
    <property type="entry name" value="mutS2"/>
    <property type="match status" value="1"/>
</dbReference>
<evidence type="ECO:0000313" key="6">
    <source>
        <dbReference type="EMBL" id="RSU04246.1"/>
    </source>
</evidence>
<dbReference type="InterPro" id="IPR036187">
    <property type="entry name" value="DNA_mismatch_repair_MutS_sf"/>
</dbReference>
<accession>A0A369B3G8</accession>
<dbReference type="GO" id="GO:0005524">
    <property type="term" value="F:ATP binding"/>
    <property type="evidence" value="ECO:0007669"/>
    <property type="project" value="UniProtKB-KW"/>
</dbReference>
<evidence type="ECO:0000256" key="1">
    <source>
        <dbReference type="ARBA" id="ARBA00022741"/>
    </source>
</evidence>
<comment type="caution">
    <text evidence="6">The sequence shown here is derived from an EMBL/GenBank/DDBJ whole genome shotgun (WGS) entry which is preliminary data.</text>
</comment>
<dbReference type="Pfam" id="PF00488">
    <property type="entry name" value="MutS_V"/>
    <property type="match status" value="1"/>
</dbReference>
<protein>
    <recommendedName>
        <fullName evidence="5">DNA mismatch repair proteins mutS family domain-containing protein</fullName>
    </recommendedName>
</protein>
<dbReference type="InterPro" id="IPR000432">
    <property type="entry name" value="DNA_mismatch_repair_MutS_C"/>
</dbReference>
<dbReference type="PANTHER" id="PTHR48466">
    <property type="entry name" value="OS10G0509000 PROTEIN-RELATED"/>
    <property type="match status" value="1"/>
</dbReference>
<evidence type="ECO:0000256" key="3">
    <source>
        <dbReference type="ARBA" id="ARBA00022840"/>
    </source>
</evidence>
<dbReference type="PANTHER" id="PTHR48466:SF1">
    <property type="entry name" value="SMR DOMAIN-CONTAINING PROTEIN"/>
    <property type="match status" value="1"/>
</dbReference>
<dbReference type="GO" id="GO:0140664">
    <property type="term" value="F:ATP-dependent DNA damage sensor activity"/>
    <property type="evidence" value="ECO:0007669"/>
    <property type="project" value="InterPro"/>
</dbReference>
<evidence type="ECO:0000259" key="5">
    <source>
        <dbReference type="PROSITE" id="PS00486"/>
    </source>
</evidence>
<dbReference type="PROSITE" id="PS00486">
    <property type="entry name" value="DNA_MISMATCH_REPAIR_2"/>
    <property type="match status" value="1"/>
</dbReference>
<sequence length="517" mass="57860">MKKQAIEQTQFNEIKELISNYAISDTVKQTIINLEPENKLEIVLEYQKETGEALAILETKQSIPFMASEQIDRLFQKIEKGYILEPKELLEVSEFLRTIRKLKDFFNKNNELAPTLAGYASKLQSFRSIEETINISIKHNQVSSEASRDLKKARQSIQKHKSDINDRIHKFINNASNKSKIQEFMPVDRNGTLTVPVKSSFKHSIKGRIVSESGKGSTVYIELDNTRELNQKLQISQAEEMTIVYQILANLTEEIGKELVVMEKTMTIIFSLELIVAKAKYSEEIEGNKVKINETGYINLINAKHPLLGKSAVPLSIELGKTERGLVITGSNSGGKTVVLKTVGLLTLMTMIGLYIPADSTSNISIFDHILVDIGDYQDFDNALSTFSGHINNMREILSIADEKSLILVDEIGSGTEPTEGAALATAMLESLVNRQAVVLASTHYGEIKDFAVKDRNFITAAMAFDKETLNPLYQLLMNEVGASNGFWLAKKMNIGEDILERATFHLTKTSLQKFIS</sequence>
<dbReference type="EMBL" id="NGJX01000002">
    <property type="protein sequence ID" value="RSU04246.1"/>
    <property type="molecule type" value="Genomic_DNA"/>
</dbReference>
<proteinExistence type="predicted"/>
<dbReference type="InterPro" id="IPR045076">
    <property type="entry name" value="MutS"/>
</dbReference>
<dbReference type="SMART" id="SM00534">
    <property type="entry name" value="MUTSac"/>
    <property type="match status" value="1"/>
</dbReference>
<gene>
    <name evidence="6" type="ORF">CBF32_02400</name>
</gene>
<keyword evidence="2" id="KW-0540">Nuclease</keyword>
<dbReference type="GO" id="GO:0016887">
    <property type="term" value="F:ATP hydrolysis activity"/>
    <property type="evidence" value="ECO:0007669"/>
    <property type="project" value="InterPro"/>
</dbReference>
<evidence type="ECO:0000256" key="2">
    <source>
        <dbReference type="ARBA" id="ARBA00022759"/>
    </source>
</evidence>
<keyword evidence="3" id="KW-0067">ATP-binding</keyword>
<keyword evidence="2" id="KW-0255">Endonuclease</keyword>
<evidence type="ECO:0000256" key="4">
    <source>
        <dbReference type="ARBA" id="ARBA00023125"/>
    </source>
</evidence>
<dbReference type="GO" id="GO:0006298">
    <property type="term" value="P:mismatch repair"/>
    <property type="evidence" value="ECO:0007669"/>
    <property type="project" value="InterPro"/>
</dbReference>
<feature type="domain" description="DNA mismatch repair proteins mutS family" evidence="5">
    <location>
        <begin position="405"/>
        <end position="421"/>
    </location>
</feature>